<keyword evidence="15" id="KW-0808">Transferase</keyword>
<evidence type="ECO:0000256" key="5">
    <source>
        <dbReference type="ARBA" id="ARBA00005072"/>
    </source>
</evidence>
<keyword evidence="10" id="KW-0028">Amino-acid biosynthesis</keyword>
<comment type="cofactor">
    <cofactor evidence="1">
        <name>pyridoxal 5'-phosphate</name>
        <dbReference type="ChEBI" id="CHEBI:597326"/>
    </cofactor>
</comment>
<evidence type="ECO:0000256" key="3">
    <source>
        <dbReference type="ARBA" id="ARBA00004824"/>
    </source>
</evidence>
<dbReference type="Gene3D" id="3.30.470.10">
    <property type="match status" value="1"/>
</dbReference>
<dbReference type="NCBIfam" id="NF005209">
    <property type="entry name" value="PRK06680.1"/>
    <property type="match status" value="1"/>
</dbReference>
<evidence type="ECO:0000256" key="9">
    <source>
        <dbReference type="ARBA" id="ARBA00022898"/>
    </source>
</evidence>
<name>H6SSG3_PARPM</name>
<evidence type="ECO:0000256" key="1">
    <source>
        <dbReference type="ARBA" id="ARBA00001933"/>
    </source>
</evidence>
<comment type="function">
    <text evidence="2">Acts on leucine, isoleucine and valine.</text>
</comment>
<evidence type="ECO:0000256" key="7">
    <source>
        <dbReference type="ARBA" id="ARBA00013053"/>
    </source>
</evidence>
<dbReference type="eggNOG" id="COG0115">
    <property type="taxonomic scope" value="Bacteria"/>
</dbReference>
<dbReference type="Gene3D" id="3.20.10.10">
    <property type="entry name" value="D-amino Acid Aminotransferase, subunit A, domain 2"/>
    <property type="match status" value="1"/>
</dbReference>
<dbReference type="InterPro" id="IPR043131">
    <property type="entry name" value="BCAT-like_N"/>
</dbReference>
<sequence>MTRSSVPGPPRLSRRGIALFCSPPRPPSRKSRSFSRSGWSSFRFWGEKRSRAMSRIAYVNGRYVPHSQAMVHVEDRGYQFSDGIYEVTGVYKGRPIDAEGHWERLERSLRELSIAMPMSRRALDFVASQVVRRNRVVTGIVYIQVTRGVWPRNHPFPPKVTPPALVMTARNGLGPGQAVAERGVSVYSQPDIRWGRRDIKTVSLLPNVLAKEKAHHEGGFEALLVASDGTVTECASSNAWIITRDGVLVTRALSNDILPGITRARLRELALGMGMQIEERSFTLDEAKAAREVFISSTGSFALPVVRIDETVIGNGVPGTLTLGLRARYLEFLESLSGPKWYDGH</sequence>
<gene>
    <name evidence="15" type="ORF">RSPPHO_01216</name>
</gene>
<comment type="similarity">
    <text evidence="6">Belongs to the class-IV pyridoxal-phosphate-dependent aminotransferase family.</text>
</comment>
<dbReference type="InterPro" id="IPR001544">
    <property type="entry name" value="Aminotrans_IV"/>
</dbReference>
<comment type="catalytic activity">
    <reaction evidence="11">
        <text>L-valine + 2-oxoglutarate = 3-methyl-2-oxobutanoate + L-glutamate</text>
        <dbReference type="Rhea" id="RHEA:24813"/>
        <dbReference type="ChEBI" id="CHEBI:11851"/>
        <dbReference type="ChEBI" id="CHEBI:16810"/>
        <dbReference type="ChEBI" id="CHEBI:29985"/>
        <dbReference type="ChEBI" id="CHEBI:57762"/>
        <dbReference type="EC" id="2.6.1.42"/>
    </reaction>
</comment>
<evidence type="ECO:0000256" key="14">
    <source>
        <dbReference type="SAM" id="MobiDB-lite"/>
    </source>
</evidence>
<dbReference type="GO" id="GO:0008652">
    <property type="term" value="P:amino acid biosynthetic process"/>
    <property type="evidence" value="ECO:0007669"/>
    <property type="project" value="UniProtKB-ARBA"/>
</dbReference>
<keyword evidence="15" id="KW-0032">Aminotransferase</keyword>
<dbReference type="PANTHER" id="PTHR42743">
    <property type="entry name" value="AMINO-ACID AMINOTRANSFERASE"/>
    <property type="match status" value="1"/>
</dbReference>
<dbReference type="GO" id="GO:0009082">
    <property type="term" value="P:branched-chain amino acid biosynthetic process"/>
    <property type="evidence" value="ECO:0007669"/>
    <property type="project" value="UniProtKB-KW"/>
</dbReference>
<dbReference type="Proteomes" id="UP000033220">
    <property type="component" value="Chromosome DSM 122"/>
</dbReference>
<dbReference type="GO" id="GO:0052656">
    <property type="term" value="F:L-isoleucine-2-oxoglutarate transaminase activity"/>
    <property type="evidence" value="ECO:0007669"/>
    <property type="project" value="RHEA"/>
</dbReference>
<dbReference type="PANTHER" id="PTHR42743:SF11">
    <property type="entry name" value="AMINODEOXYCHORISMATE LYASE"/>
    <property type="match status" value="1"/>
</dbReference>
<comment type="catalytic activity">
    <reaction evidence="13">
        <text>L-leucine + 2-oxoglutarate = 4-methyl-2-oxopentanoate + L-glutamate</text>
        <dbReference type="Rhea" id="RHEA:18321"/>
        <dbReference type="ChEBI" id="CHEBI:16810"/>
        <dbReference type="ChEBI" id="CHEBI:17865"/>
        <dbReference type="ChEBI" id="CHEBI:29985"/>
        <dbReference type="ChEBI" id="CHEBI:57427"/>
        <dbReference type="EC" id="2.6.1.42"/>
    </reaction>
</comment>
<comment type="pathway">
    <text evidence="4">Amino-acid biosynthesis; L-valine biosynthesis; L-valine from pyruvate: step 4/4.</text>
</comment>
<dbReference type="HOGENOM" id="CLU_020844_4_1_5"/>
<feature type="region of interest" description="Disordered" evidence="14">
    <location>
        <begin position="1"/>
        <end position="36"/>
    </location>
</feature>
<keyword evidence="9" id="KW-0663">Pyridoxal phosphate</keyword>
<evidence type="ECO:0000256" key="2">
    <source>
        <dbReference type="ARBA" id="ARBA00003109"/>
    </source>
</evidence>
<dbReference type="Pfam" id="PF01063">
    <property type="entry name" value="Aminotran_4"/>
    <property type="match status" value="1"/>
</dbReference>
<dbReference type="InterPro" id="IPR050571">
    <property type="entry name" value="Class-IV_PLP-Dep_Aminotrnsfr"/>
</dbReference>
<protein>
    <recommendedName>
        <fullName evidence="8">Probable branched-chain-amino-acid aminotransferase</fullName>
        <ecNumber evidence="7">2.6.1.42</ecNumber>
    </recommendedName>
</protein>
<evidence type="ECO:0000313" key="15">
    <source>
        <dbReference type="EMBL" id="CCG07842.1"/>
    </source>
</evidence>
<dbReference type="PATRIC" id="fig|1150469.3.peg.1375"/>
<organism evidence="15 16">
    <name type="scientific">Pararhodospirillum photometricum DSM 122</name>
    <dbReference type="NCBI Taxonomy" id="1150469"/>
    <lineage>
        <taxon>Bacteria</taxon>
        <taxon>Pseudomonadati</taxon>
        <taxon>Pseudomonadota</taxon>
        <taxon>Alphaproteobacteria</taxon>
        <taxon>Rhodospirillales</taxon>
        <taxon>Rhodospirillaceae</taxon>
        <taxon>Pararhodospirillum</taxon>
    </lineage>
</organism>
<evidence type="ECO:0000256" key="10">
    <source>
        <dbReference type="ARBA" id="ARBA00023304"/>
    </source>
</evidence>
<dbReference type="SUPFAM" id="SSF56752">
    <property type="entry name" value="D-aminoacid aminotransferase-like PLP-dependent enzymes"/>
    <property type="match status" value="1"/>
</dbReference>
<dbReference type="InterPro" id="IPR036038">
    <property type="entry name" value="Aminotransferase-like"/>
</dbReference>
<dbReference type="GO" id="GO:0052655">
    <property type="term" value="F:L-valine-2-oxoglutarate transaminase activity"/>
    <property type="evidence" value="ECO:0007669"/>
    <property type="project" value="RHEA"/>
</dbReference>
<dbReference type="GO" id="GO:0005829">
    <property type="term" value="C:cytosol"/>
    <property type="evidence" value="ECO:0007669"/>
    <property type="project" value="TreeGrafter"/>
</dbReference>
<dbReference type="STRING" id="1150469.RSPPHO_01216"/>
<evidence type="ECO:0000256" key="8">
    <source>
        <dbReference type="ARBA" id="ARBA00014472"/>
    </source>
</evidence>
<comment type="catalytic activity">
    <reaction evidence="12">
        <text>L-isoleucine + 2-oxoglutarate = (S)-3-methyl-2-oxopentanoate + L-glutamate</text>
        <dbReference type="Rhea" id="RHEA:24801"/>
        <dbReference type="ChEBI" id="CHEBI:16810"/>
        <dbReference type="ChEBI" id="CHEBI:29985"/>
        <dbReference type="ChEBI" id="CHEBI:35146"/>
        <dbReference type="ChEBI" id="CHEBI:58045"/>
        <dbReference type="EC" id="2.6.1.42"/>
    </reaction>
</comment>
<keyword evidence="10" id="KW-0100">Branched-chain amino acid biosynthesis</keyword>
<comment type="pathway">
    <text evidence="5">Amino-acid biosynthesis; L-leucine biosynthesis; L-leucine from 3-methyl-2-oxobutanoate: step 4/4.</text>
</comment>
<evidence type="ECO:0000256" key="6">
    <source>
        <dbReference type="ARBA" id="ARBA00009320"/>
    </source>
</evidence>
<evidence type="ECO:0000256" key="4">
    <source>
        <dbReference type="ARBA" id="ARBA00004931"/>
    </source>
</evidence>
<evidence type="ECO:0000256" key="12">
    <source>
        <dbReference type="ARBA" id="ARBA00048798"/>
    </source>
</evidence>
<dbReference type="KEGG" id="rpm:RSPPHO_01216"/>
<dbReference type="EC" id="2.6.1.42" evidence="7"/>
<comment type="pathway">
    <text evidence="3">Amino-acid biosynthesis; L-isoleucine biosynthesis; L-isoleucine from 2-oxobutanoate: step 4/4.</text>
</comment>
<dbReference type="EMBL" id="HE663493">
    <property type="protein sequence ID" value="CCG07842.1"/>
    <property type="molecule type" value="Genomic_DNA"/>
</dbReference>
<evidence type="ECO:0000313" key="16">
    <source>
        <dbReference type="Proteomes" id="UP000033220"/>
    </source>
</evidence>
<evidence type="ECO:0000256" key="13">
    <source>
        <dbReference type="ARBA" id="ARBA00049229"/>
    </source>
</evidence>
<accession>H6SSG3</accession>
<dbReference type="FunFam" id="3.20.10.10:FF:000002">
    <property type="entry name" value="D-alanine aminotransferase"/>
    <property type="match status" value="1"/>
</dbReference>
<dbReference type="GO" id="GO:0052654">
    <property type="term" value="F:L-leucine-2-oxoglutarate transaminase activity"/>
    <property type="evidence" value="ECO:0007669"/>
    <property type="project" value="RHEA"/>
</dbReference>
<proteinExistence type="inferred from homology"/>
<evidence type="ECO:0000256" key="11">
    <source>
        <dbReference type="ARBA" id="ARBA00048212"/>
    </source>
</evidence>
<dbReference type="CDD" id="cd01558">
    <property type="entry name" value="D-AAT_like"/>
    <property type="match status" value="1"/>
</dbReference>
<dbReference type="InterPro" id="IPR043132">
    <property type="entry name" value="BCAT-like_C"/>
</dbReference>
<reference evidence="15 16" key="1">
    <citation type="submission" date="2012-02" db="EMBL/GenBank/DDBJ databases">
        <title>Shotgun genome sequence of Phaeospirillum photometricum DSM 122.</title>
        <authorList>
            <person name="Duquesne K."/>
            <person name="Sturgis J."/>
        </authorList>
    </citation>
    <scope>NUCLEOTIDE SEQUENCE [LARGE SCALE GENOMIC DNA]</scope>
    <source>
        <strain evidence="16">DSM122</strain>
    </source>
</reference>
<keyword evidence="16" id="KW-1185">Reference proteome</keyword>
<dbReference type="AlphaFoldDB" id="H6SSG3"/>